<feature type="region of interest" description="Disordered" evidence="3">
    <location>
        <begin position="202"/>
        <end position="233"/>
    </location>
</feature>
<dbReference type="InterPro" id="IPR011993">
    <property type="entry name" value="PH-like_dom_sf"/>
</dbReference>
<evidence type="ECO:0000256" key="1">
    <source>
        <dbReference type="ARBA" id="ARBA00004370"/>
    </source>
</evidence>
<comment type="caution">
    <text evidence="5">The sequence shown here is derived from an EMBL/GenBank/DDBJ whole genome shotgun (WGS) entry which is preliminary data.</text>
</comment>
<sequence>MGLKKWLGLDFSASQPVGKADELETEEPLSFSHSQQQPRRPQRPENHRRHTAWEAQQGQSLTPTYAPTRQSAPLQSRQSYTPGIYQQPDHRLSPTSTNRYMDTQNDNDTVSTMVTAMQSPPPLLGSDSEDSDVSIGADDDEVVPSPVLATRPSRSKTTAASTAGSIMATPPQRNSVVNNAFRFSWMNVLGQSTNSEMGQNAMAQVAEEEEIERDTRADNQASRNTAHNPDVALRPQDDEMGVVMQGWLEKCGQQFKTWNWRFFVLRNDGVLSYYADETLKKLKGSIDIGYGSKADVSVQTNSMDKSFVFLISTPQRNLMISAPSQRMMTKWIARLHAAGAVPTQPWDPLRKTVKFYVRETECNHEWKRYDDPTSYIHMEGCLLKRGHVNKNWKNRFFRIEKGELRYYTENQSELKGSVPLKDTIVSPGMAQCPDGRKYYFVLTSKDGKFEMHLNAHNENSMHLWIEALQEAQTALGRMAGKKDTVAGLSHVVKRAEEIPLGKIGVLFKRPEDIDIEMQKRTEALIVASSPRNRGIAVGSQLIAVEGRSILRETYTEARKILRASSFPLQLEFLLPPYKRGVLIKKSRSGFENWKRRVVIVTNGEIHYFKQVSSFNGGKKAPAELKHRKSFSLYGCYLNLVHIPGRDMCIVVARSPSDKLVLQTRTDEERMEWASVIYCSIRMVSQGITSGHIENLQLEQSHLPSKHVPSDLKGSFKDHDQLEF</sequence>
<dbReference type="FunFam" id="2.30.29.30:FF:000498">
    <property type="entry name" value="Switch-associated protein 70"/>
    <property type="match status" value="1"/>
</dbReference>
<dbReference type="PANTHER" id="PTHR14309">
    <property type="entry name" value="EXPRESSED PROTEIN"/>
    <property type="match status" value="1"/>
</dbReference>
<dbReference type="InterPro" id="IPR001849">
    <property type="entry name" value="PH_domain"/>
</dbReference>
<evidence type="ECO:0000256" key="2">
    <source>
        <dbReference type="ARBA" id="ARBA00023136"/>
    </source>
</evidence>
<evidence type="ECO:0000313" key="6">
    <source>
        <dbReference type="Proteomes" id="UP001632037"/>
    </source>
</evidence>
<accession>A0ABD3G261</accession>
<proteinExistence type="predicted"/>
<evidence type="ECO:0000259" key="4">
    <source>
        <dbReference type="PROSITE" id="PS50003"/>
    </source>
</evidence>
<feature type="domain" description="PH" evidence="4">
    <location>
        <begin position="375"/>
        <end position="473"/>
    </location>
</feature>
<feature type="compositionally biased region" description="Acidic residues" evidence="3">
    <location>
        <begin position="127"/>
        <end position="142"/>
    </location>
</feature>
<organism evidence="5 6">
    <name type="scientific">Phytophthora oleae</name>
    <dbReference type="NCBI Taxonomy" id="2107226"/>
    <lineage>
        <taxon>Eukaryota</taxon>
        <taxon>Sar</taxon>
        <taxon>Stramenopiles</taxon>
        <taxon>Oomycota</taxon>
        <taxon>Peronosporomycetes</taxon>
        <taxon>Peronosporales</taxon>
        <taxon>Peronosporaceae</taxon>
        <taxon>Phytophthora</taxon>
    </lineage>
</organism>
<dbReference type="SUPFAM" id="SSF50729">
    <property type="entry name" value="PH domain-like"/>
    <property type="match status" value="3"/>
</dbReference>
<feature type="compositionally biased region" description="Basic and acidic residues" evidence="3">
    <location>
        <begin position="707"/>
        <end position="723"/>
    </location>
</feature>
<feature type="region of interest" description="Disordered" evidence="3">
    <location>
        <begin position="704"/>
        <end position="723"/>
    </location>
</feature>
<evidence type="ECO:0000256" key="3">
    <source>
        <dbReference type="SAM" id="MobiDB-lite"/>
    </source>
</evidence>
<reference evidence="5 6" key="1">
    <citation type="submission" date="2024-09" db="EMBL/GenBank/DDBJ databases">
        <title>Genome sequencing and assembly of Phytophthora oleae, isolate VK10A, causative agent of rot of olive drupes.</title>
        <authorList>
            <person name="Conti Taguali S."/>
            <person name="Riolo M."/>
            <person name="La Spada F."/>
            <person name="Cacciola S.O."/>
            <person name="Dionisio G."/>
        </authorList>
    </citation>
    <scope>NUCLEOTIDE SEQUENCE [LARGE SCALE GENOMIC DNA]</scope>
    <source>
        <strain evidence="5 6">VK10A</strain>
    </source>
</reference>
<feature type="region of interest" description="Disordered" evidence="3">
    <location>
        <begin position="1"/>
        <end position="106"/>
    </location>
</feature>
<feature type="domain" description="PH" evidence="4">
    <location>
        <begin position="241"/>
        <end position="340"/>
    </location>
</feature>
<protein>
    <recommendedName>
        <fullName evidence="4">PH domain-containing protein</fullName>
    </recommendedName>
</protein>
<dbReference type="InterPro" id="IPR039680">
    <property type="entry name" value="PLEKHB1/2"/>
</dbReference>
<keyword evidence="6" id="KW-1185">Reference proteome</keyword>
<evidence type="ECO:0000313" key="5">
    <source>
        <dbReference type="EMBL" id="KAL3673248.1"/>
    </source>
</evidence>
<dbReference type="GO" id="GO:0016020">
    <property type="term" value="C:membrane"/>
    <property type="evidence" value="ECO:0007669"/>
    <property type="project" value="UniProtKB-SubCell"/>
</dbReference>
<dbReference type="PANTHER" id="PTHR14309:SF10">
    <property type="entry name" value="PH DOMAIN-CONTAINING PROTEIN"/>
    <property type="match status" value="1"/>
</dbReference>
<feature type="compositionally biased region" description="Polar residues" evidence="3">
    <location>
        <begin position="155"/>
        <end position="164"/>
    </location>
</feature>
<dbReference type="Gene3D" id="2.30.29.30">
    <property type="entry name" value="Pleckstrin-homology domain (PH domain)/Phosphotyrosine-binding domain (PTB)"/>
    <property type="match status" value="3"/>
</dbReference>
<feature type="compositionally biased region" description="Polar residues" evidence="3">
    <location>
        <begin position="93"/>
        <end position="106"/>
    </location>
</feature>
<keyword evidence="2" id="KW-0472">Membrane</keyword>
<dbReference type="EMBL" id="JBIMZQ010000002">
    <property type="protein sequence ID" value="KAL3673248.1"/>
    <property type="molecule type" value="Genomic_DNA"/>
</dbReference>
<dbReference type="PROSITE" id="PS50003">
    <property type="entry name" value="PH_DOMAIN"/>
    <property type="match status" value="3"/>
</dbReference>
<feature type="compositionally biased region" description="Polar residues" evidence="3">
    <location>
        <begin position="54"/>
        <end position="81"/>
    </location>
</feature>
<gene>
    <name evidence="5" type="ORF">V7S43_000969</name>
</gene>
<dbReference type="Proteomes" id="UP001632037">
    <property type="component" value="Unassembled WGS sequence"/>
</dbReference>
<feature type="compositionally biased region" description="Polar residues" evidence="3">
    <location>
        <begin position="218"/>
        <end position="227"/>
    </location>
</feature>
<dbReference type="FunFam" id="2.30.29.30:FF:000286">
    <property type="entry name" value="PH-protein kinase domain containing protein"/>
    <property type="match status" value="1"/>
</dbReference>
<comment type="subcellular location">
    <subcellularLocation>
        <location evidence="1">Membrane</location>
    </subcellularLocation>
</comment>
<dbReference type="Pfam" id="PF00169">
    <property type="entry name" value="PH"/>
    <property type="match status" value="3"/>
</dbReference>
<dbReference type="AlphaFoldDB" id="A0ABD3G261"/>
<dbReference type="SMART" id="SM00233">
    <property type="entry name" value="PH"/>
    <property type="match status" value="3"/>
</dbReference>
<feature type="region of interest" description="Disordered" evidence="3">
    <location>
        <begin position="121"/>
        <end position="171"/>
    </location>
</feature>
<name>A0ABD3G261_9STRA</name>
<feature type="domain" description="PH" evidence="4">
    <location>
        <begin position="575"/>
        <end position="681"/>
    </location>
</feature>